<dbReference type="InterPro" id="IPR037737">
    <property type="entry name" value="Srf1"/>
</dbReference>
<organism evidence="3 4">
    <name type="scientific">Kwoniella bestiolae CBS 10118</name>
    <dbReference type="NCBI Taxonomy" id="1296100"/>
    <lineage>
        <taxon>Eukaryota</taxon>
        <taxon>Fungi</taxon>
        <taxon>Dikarya</taxon>
        <taxon>Basidiomycota</taxon>
        <taxon>Agaricomycotina</taxon>
        <taxon>Tremellomycetes</taxon>
        <taxon>Tremellales</taxon>
        <taxon>Cryptococcaceae</taxon>
        <taxon>Kwoniella</taxon>
    </lineage>
</organism>
<feature type="compositionally biased region" description="Basic residues" evidence="1">
    <location>
        <begin position="152"/>
        <end position="161"/>
    </location>
</feature>
<feature type="region of interest" description="Disordered" evidence="1">
    <location>
        <begin position="1"/>
        <end position="254"/>
    </location>
</feature>
<dbReference type="PANTHER" id="PTHR36819:SF1">
    <property type="entry name" value="REGULATOR OF PHOSPHOLIPASE D SRF1"/>
    <property type="match status" value="1"/>
</dbReference>
<feature type="compositionally biased region" description="Basic residues" evidence="1">
    <location>
        <begin position="586"/>
        <end position="596"/>
    </location>
</feature>
<dbReference type="GeneID" id="30205402"/>
<dbReference type="KEGG" id="kbi:30205402"/>
<feature type="compositionally biased region" description="Low complexity" evidence="1">
    <location>
        <begin position="306"/>
        <end position="320"/>
    </location>
</feature>
<dbReference type="GO" id="GO:0071944">
    <property type="term" value="C:cell periphery"/>
    <property type="evidence" value="ECO:0007669"/>
    <property type="project" value="TreeGrafter"/>
</dbReference>
<keyword evidence="2" id="KW-1133">Transmembrane helix</keyword>
<feature type="compositionally biased region" description="Basic and acidic residues" evidence="1">
    <location>
        <begin position="376"/>
        <end position="389"/>
    </location>
</feature>
<evidence type="ECO:0000256" key="1">
    <source>
        <dbReference type="SAM" id="MobiDB-lite"/>
    </source>
</evidence>
<feature type="compositionally biased region" description="Basic and acidic residues" evidence="1">
    <location>
        <begin position="23"/>
        <end position="46"/>
    </location>
</feature>
<gene>
    <name evidence="3" type="ORF">I302_102311</name>
</gene>
<reference evidence="3" key="2">
    <citation type="submission" date="2024-02" db="EMBL/GenBank/DDBJ databases">
        <title>Comparative genomics of Cryptococcus and Kwoniella reveals pathogenesis evolution and contrasting modes of karyotype evolution via chromosome fusion or intercentromeric recombination.</title>
        <authorList>
            <person name="Coelho M.A."/>
            <person name="David-Palma M."/>
            <person name="Shea T."/>
            <person name="Bowers K."/>
            <person name="McGinley-Smith S."/>
            <person name="Mohammad A.W."/>
            <person name="Gnirke A."/>
            <person name="Yurkov A.M."/>
            <person name="Nowrousian M."/>
            <person name="Sun S."/>
            <person name="Cuomo C.A."/>
            <person name="Heitman J."/>
        </authorList>
    </citation>
    <scope>NUCLEOTIDE SEQUENCE</scope>
    <source>
        <strain evidence="3">CBS 10118</strain>
    </source>
</reference>
<dbReference type="EMBL" id="CP144541">
    <property type="protein sequence ID" value="WVW80331.1"/>
    <property type="molecule type" value="Genomic_DNA"/>
</dbReference>
<feature type="compositionally biased region" description="Polar residues" evidence="1">
    <location>
        <begin position="221"/>
        <end position="233"/>
    </location>
</feature>
<feature type="compositionally biased region" description="Basic and acidic residues" evidence="1">
    <location>
        <begin position="181"/>
        <end position="190"/>
    </location>
</feature>
<feature type="region of interest" description="Disordered" evidence="1">
    <location>
        <begin position="504"/>
        <end position="552"/>
    </location>
</feature>
<protein>
    <submittedName>
        <fullName evidence="3">Uncharacterized protein</fullName>
    </submittedName>
</protein>
<reference evidence="3" key="1">
    <citation type="submission" date="2013-07" db="EMBL/GenBank/DDBJ databases">
        <authorList>
            <consortium name="The Broad Institute Genome Sequencing Platform"/>
            <person name="Cuomo C."/>
            <person name="Litvintseva A."/>
            <person name="Chen Y."/>
            <person name="Heitman J."/>
            <person name="Sun S."/>
            <person name="Springer D."/>
            <person name="Dromer F."/>
            <person name="Young S.K."/>
            <person name="Zeng Q."/>
            <person name="Gargeya S."/>
            <person name="Fitzgerald M."/>
            <person name="Abouelleil A."/>
            <person name="Alvarado L."/>
            <person name="Berlin A.M."/>
            <person name="Chapman S.B."/>
            <person name="Dewar J."/>
            <person name="Goldberg J."/>
            <person name="Griggs A."/>
            <person name="Gujja S."/>
            <person name="Hansen M."/>
            <person name="Howarth C."/>
            <person name="Imamovic A."/>
            <person name="Larimer J."/>
            <person name="McCowan C."/>
            <person name="Murphy C."/>
            <person name="Pearson M."/>
            <person name="Priest M."/>
            <person name="Roberts A."/>
            <person name="Saif S."/>
            <person name="Shea T."/>
            <person name="Sykes S."/>
            <person name="Wortman J."/>
            <person name="Nusbaum C."/>
            <person name="Birren B."/>
        </authorList>
    </citation>
    <scope>NUCLEOTIDE SEQUENCE</scope>
    <source>
        <strain evidence="3">CBS 10118</strain>
    </source>
</reference>
<name>A0AAJ8K3G1_9TREE</name>
<feature type="compositionally biased region" description="Pro residues" evidence="1">
    <location>
        <begin position="87"/>
        <end position="96"/>
    </location>
</feature>
<feature type="compositionally biased region" description="Pro residues" evidence="1">
    <location>
        <begin position="511"/>
        <end position="521"/>
    </location>
</feature>
<evidence type="ECO:0000256" key="2">
    <source>
        <dbReference type="SAM" id="Phobius"/>
    </source>
</evidence>
<accession>A0AAJ8K3G1</accession>
<feature type="region of interest" description="Disordered" evidence="1">
    <location>
        <begin position="275"/>
        <end position="486"/>
    </location>
</feature>
<feature type="compositionally biased region" description="Polar residues" evidence="1">
    <location>
        <begin position="539"/>
        <end position="548"/>
    </location>
</feature>
<feature type="compositionally biased region" description="Low complexity" evidence="1">
    <location>
        <begin position="421"/>
        <end position="447"/>
    </location>
</feature>
<feature type="transmembrane region" description="Helical" evidence="2">
    <location>
        <begin position="726"/>
        <end position="746"/>
    </location>
</feature>
<dbReference type="AlphaFoldDB" id="A0AAJ8K3G1"/>
<feature type="compositionally biased region" description="Polar residues" evidence="1">
    <location>
        <begin position="1"/>
        <end position="17"/>
    </location>
</feature>
<evidence type="ECO:0000313" key="3">
    <source>
        <dbReference type="EMBL" id="WVW80331.1"/>
    </source>
</evidence>
<sequence>MSTTNAEASTSRLPSTSKRGRRESRSKPDKGKGKEVDINDGGKLKSPDPSVGNDGTLSPKSGMGSAREGGSTARRVRTVPPSAIYEPPTPPSPAHAPLPHLENPILSPEPQPAKRRRRLRYSSSSDSSVDSDDEETSDDEPPWWTFTQRGMAKLRAKNLHRNGRDVEQGEQELVGELTEGESGKEKEKESYFSFNKEKHRMSGVFLPSSRRSSKDREGVLPNSNNGSTPSSLKNFRRLTESPSTTLSSGVAGPSHLKLLHPAPIRFSNSTQHFFRRSAHNPSPDKLNNPRQATDPSHPGGVKRTKSVPTRPASAPTSPTVEAPSPGMTTLVDDISSRLPSHESTHPLQAIEGGEPTSPRRFSKRQLTAPNFPRFFRRNDTDTEGEHEPLESLTDTEVIPSASARSRVKSSLSKPVAIPGVSSSASTPNGSSAMIRSGTGESSSTPTPMNGIDPGSSTPTRPKNRRRSSHMLRIQLPPPITNRFKDGWPHAGSWQDALYGYYEDNDGQTAVPYPPTTAAPPRPRPRSNKSRKSTGVGSGNEENPITPQKQDFGLDEPTHARQITPEQGQGELNGNGNGKGEADLTKRTKSRRQKRYRQALVPPTPSGLGFTPSTRNAGGEGGYPWNQTSDGEGAVGPHEKGFSWDKGLAQKEAGAGGRLNGGENLERHDTMATSMNSSRRGSEKGWWAVRKERKKTKKQRKRRTKEVEADWRQTYRRVLFLDARVTIWIRLMNLVVVVVSLGLAITIRLELEHLRLPGLIGSSTTLVMSYSCLTILHVLTAIYREYFGKPIGLWGLRSKMLWVCLDLLFVGLWSSAISLSTNDLIATPLQCTSDAPWWREGLSDQYSRLLNDLSNLTLIADQSLGQNATTQLISQSVSITLPSTIINSPLAKEACRRQAGVIALSLLSLVLYGGNMVISLFRIFETVRRTANVSKAVTL</sequence>
<keyword evidence="2" id="KW-0812">Transmembrane</keyword>
<feature type="region of interest" description="Disordered" evidence="1">
    <location>
        <begin position="564"/>
        <end position="611"/>
    </location>
</feature>
<dbReference type="GO" id="GO:0000324">
    <property type="term" value="C:fungal-type vacuole"/>
    <property type="evidence" value="ECO:0007669"/>
    <property type="project" value="TreeGrafter"/>
</dbReference>
<keyword evidence="2" id="KW-0472">Membrane</keyword>
<keyword evidence="4" id="KW-1185">Reference proteome</keyword>
<feature type="compositionally biased region" description="Basic residues" evidence="1">
    <location>
        <begin position="522"/>
        <end position="531"/>
    </location>
</feature>
<feature type="transmembrane region" description="Helical" evidence="2">
    <location>
        <begin position="758"/>
        <end position="779"/>
    </location>
</feature>
<dbReference type="RefSeq" id="XP_065725532.1">
    <property type="nucleotide sequence ID" value="XM_065869460.1"/>
</dbReference>
<dbReference type="PANTHER" id="PTHR36819">
    <property type="entry name" value="REGULATOR OF PHOSPHOLIPASE D SRF1"/>
    <property type="match status" value="1"/>
</dbReference>
<proteinExistence type="predicted"/>
<feature type="transmembrane region" description="Helical" evidence="2">
    <location>
        <begin position="900"/>
        <end position="923"/>
    </location>
</feature>
<evidence type="ECO:0000313" key="4">
    <source>
        <dbReference type="Proteomes" id="UP000092730"/>
    </source>
</evidence>
<dbReference type="Proteomes" id="UP000092730">
    <property type="component" value="Chromosome 1"/>
</dbReference>
<feature type="compositionally biased region" description="Acidic residues" evidence="1">
    <location>
        <begin position="129"/>
        <end position="141"/>
    </location>
</feature>